<keyword evidence="3" id="KW-0732">Signal</keyword>
<evidence type="ECO:0000256" key="1">
    <source>
        <dbReference type="ARBA" id="ARBA00022690"/>
    </source>
</evidence>
<dbReference type="EMBL" id="FWXS01000005">
    <property type="protein sequence ID" value="SMC67867.1"/>
    <property type="molecule type" value="Genomic_DNA"/>
</dbReference>
<evidence type="ECO:0000256" key="2">
    <source>
        <dbReference type="ARBA" id="ARBA00022704"/>
    </source>
</evidence>
<evidence type="ECO:0000256" key="3">
    <source>
        <dbReference type="SAM" id="SignalP"/>
    </source>
</evidence>
<dbReference type="GO" id="GO:0004869">
    <property type="term" value="F:cysteine-type endopeptidase inhibitor activity"/>
    <property type="evidence" value="ECO:0007669"/>
    <property type="project" value="UniProtKB-KW"/>
</dbReference>
<dbReference type="RefSeq" id="WP_084017455.1">
    <property type="nucleotide sequence ID" value="NZ_FWXS01000005.1"/>
</dbReference>
<keyword evidence="6" id="KW-1185">Reference proteome</keyword>
<accession>A0A1W2B4G2</accession>
<reference evidence="5 6" key="1">
    <citation type="submission" date="2017-04" db="EMBL/GenBank/DDBJ databases">
        <authorList>
            <person name="Afonso C.L."/>
            <person name="Miller P.J."/>
            <person name="Scott M.A."/>
            <person name="Spackman E."/>
            <person name="Goraichik I."/>
            <person name="Dimitrov K.M."/>
            <person name="Suarez D.L."/>
            <person name="Swayne D.E."/>
        </authorList>
    </citation>
    <scope>NUCLEOTIDE SEQUENCE [LARGE SCALE GENOMIC DNA]</scope>
    <source>
        <strain evidence="5 6">CGMCC 1.12708</strain>
    </source>
</reference>
<keyword evidence="2" id="KW-0789">Thiol protease inhibitor</keyword>
<dbReference type="InterPro" id="IPR018990">
    <property type="entry name" value="Prot_inh_I42_chagasin"/>
</dbReference>
<organism evidence="5 6">
    <name type="scientific">Moheibacter sediminis</name>
    <dbReference type="NCBI Taxonomy" id="1434700"/>
    <lineage>
        <taxon>Bacteria</taxon>
        <taxon>Pseudomonadati</taxon>
        <taxon>Bacteroidota</taxon>
        <taxon>Flavobacteriia</taxon>
        <taxon>Flavobacteriales</taxon>
        <taxon>Weeksellaceae</taxon>
        <taxon>Moheibacter</taxon>
    </lineage>
</organism>
<gene>
    <name evidence="5" type="ORF">SAMN06296427_105257</name>
</gene>
<protein>
    <submittedName>
        <fullName evidence="5">Predicted secreted protein</fullName>
    </submittedName>
</protein>
<dbReference type="AlphaFoldDB" id="A0A1W2B4G2"/>
<dbReference type="Pfam" id="PF09394">
    <property type="entry name" value="Inhibitor_I42"/>
    <property type="match status" value="1"/>
</dbReference>
<evidence type="ECO:0000259" key="4">
    <source>
        <dbReference type="Pfam" id="PF09394"/>
    </source>
</evidence>
<proteinExistence type="predicted"/>
<evidence type="ECO:0000313" key="5">
    <source>
        <dbReference type="EMBL" id="SMC67867.1"/>
    </source>
</evidence>
<feature type="domain" description="Proteinase inhibitor I42 chagasin" evidence="4">
    <location>
        <begin position="25"/>
        <end position="107"/>
    </location>
</feature>
<dbReference type="PROSITE" id="PS51257">
    <property type="entry name" value="PROKAR_LIPOPROTEIN"/>
    <property type="match status" value="1"/>
</dbReference>
<feature type="signal peptide" evidence="3">
    <location>
        <begin position="1"/>
        <end position="20"/>
    </location>
</feature>
<evidence type="ECO:0000313" key="6">
    <source>
        <dbReference type="Proteomes" id="UP000192393"/>
    </source>
</evidence>
<dbReference type="SUPFAM" id="SSF141066">
    <property type="entry name" value="ICP-like"/>
    <property type="match status" value="1"/>
</dbReference>
<feature type="chain" id="PRO_5010713428" evidence="3">
    <location>
        <begin position="21"/>
        <end position="115"/>
    </location>
</feature>
<dbReference type="STRING" id="1434700.SAMN06296427_105257"/>
<dbReference type="Gene3D" id="2.60.40.2020">
    <property type="match status" value="1"/>
</dbReference>
<dbReference type="InterPro" id="IPR036331">
    <property type="entry name" value="Chagasin-like_sf"/>
</dbReference>
<keyword evidence="1" id="KW-0646">Protease inhibitor</keyword>
<sequence length="115" mass="13452">MRNFLTILLVSILSSGCSSAYETYKLNQEFKVSLDKDGMGGYVWKMKPDSLVTIINEYEETYFNDTTQLNERNKIFELKAIKEGSTELQFIKKRSFEPDSLVPSENYYLKKIRIK</sequence>
<dbReference type="Proteomes" id="UP000192393">
    <property type="component" value="Unassembled WGS sequence"/>
</dbReference>
<name>A0A1W2B4G2_9FLAO</name>